<evidence type="ECO:0000313" key="2">
    <source>
        <dbReference type="EMBL" id="CUQ67382.1"/>
    </source>
</evidence>
<proteinExistence type="predicted"/>
<dbReference type="RefSeq" id="WP_062485667.1">
    <property type="nucleotide sequence ID" value="NZ_LN885086.1"/>
</dbReference>
<dbReference type="OrthoDB" id="249225at2"/>
<dbReference type="Pfam" id="PF00561">
    <property type="entry name" value="Abhydrolase_1"/>
    <property type="match status" value="1"/>
</dbReference>
<dbReference type="KEGG" id="nio:NITINOP_2410"/>
<gene>
    <name evidence="2" type="ORF">NITINOP_2410</name>
</gene>
<sequence>MTSEVFPATFENKVGHRLFGMMHQPAVPCASGTAIILLSPGVKMRVAPHQLYVNMAERFVSLGYPVLRFDFYGLGDSEGEAEEEYLADLYGAVQVGRYMDDTIAAMDWMERTYGFNKFIVSGLCGGAITGLLTASKDQRIKCLLGLAIPVILDGTHIDFTKYMTDNQLKETRDGYIRKLWDLRAWRSWIRFLTFRSHYSLIFRSLLKPLLEKTDKASPAPSAPGQNEPKDNTNPYFAPAFFNMLSTGRHIYLVFAGSDRLLWEYEKKFVERHRERLELYPAQCGMHVTKDANHIFSFREWEEDMLDQCCRWLVELEAKLKDGTAVSGMTR</sequence>
<protein>
    <recommendedName>
        <fullName evidence="1">AB hydrolase-1 domain-containing protein</fullName>
    </recommendedName>
</protein>
<dbReference type="SUPFAM" id="SSF53474">
    <property type="entry name" value="alpha/beta-Hydrolases"/>
    <property type="match status" value="1"/>
</dbReference>
<accession>A0A0S4KXV5</accession>
<dbReference type="Gene3D" id="3.40.50.1820">
    <property type="entry name" value="alpha/beta hydrolase"/>
    <property type="match status" value="1"/>
</dbReference>
<evidence type="ECO:0000313" key="3">
    <source>
        <dbReference type="Proteomes" id="UP000066284"/>
    </source>
</evidence>
<organism evidence="2 3">
    <name type="scientific">Candidatus Nitrospira inopinata</name>
    <dbReference type="NCBI Taxonomy" id="1715989"/>
    <lineage>
        <taxon>Bacteria</taxon>
        <taxon>Pseudomonadati</taxon>
        <taxon>Nitrospirota</taxon>
        <taxon>Nitrospiria</taxon>
        <taxon>Nitrospirales</taxon>
        <taxon>Nitrospiraceae</taxon>
        <taxon>Nitrospira</taxon>
    </lineage>
</organism>
<dbReference type="InterPro" id="IPR000073">
    <property type="entry name" value="AB_hydrolase_1"/>
</dbReference>
<reference evidence="3" key="1">
    <citation type="submission" date="2015-09" db="EMBL/GenBank/DDBJ databases">
        <authorList>
            <person name="Daims H."/>
        </authorList>
    </citation>
    <scope>NUCLEOTIDE SEQUENCE [LARGE SCALE GENOMIC DNA]</scope>
</reference>
<dbReference type="EMBL" id="LN885086">
    <property type="protein sequence ID" value="CUQ67382.1"/>
    <property type="molecule type" value="Genomic_DNA"/>
</dbReference>
<evidence type="ECO:0000259" key="1">
    <source>
        <dbReference type="Pfam" id="PF00561"/>
    </source>
</evidence>
<dbReference type="Proteomes" id="UP000066284">
    <property type="component" value="Chromosome 1"/>
</dbReference>
<feature type="domain" description="AB hydrolase-1" evidence="1">
    <location>
        <begin position="54"/>
        <end position="212"/>
    </location>
</feature>
<dbReference type="InterPro" id="IPR029058">
    <property type="entry name" value="AB_hydrolase_fold"/>
</dbReference>
<dbReference type="AlphaFoldDB" id="A0A0S4KXV5"/>
<keyword evidence="3" id="KW-1185">Reference proteome</keyword>
<name>A0A0S4KXV5_9BACT</name>
<dbReference type="STRING" id="1715989.NITINOP_2410"/>